<keyword evidence="7" id="KW-1185">Reference proteome</keyword>
<feature type="DNA-binding region" description="OmpR/PhoB-type" evidence="2">
    <location>
        <begin position="1"/>
        <end position="106"/>
    </location>
</feature>
<reference evidence="5 7" key="1">
    <citation type="journal article" date="2006" name="Genome Res.">
        <title>Massive genome erosion and functional adaptations provide insights into the symbiotic lifestyle of Sodalis glossinidius in the tsetse host.</title>
        <authorList>
            <person name="Toh H."/>
            <person name="Weiss B.L."/>
            <person name="Perkin S.A.H."/>
            <person name="Yamashita A."/>
            <person name="Oshima K."/>
            <person name="Hattori M."/>
            <person name="Aksoy S."/>
        </authorList>
    </citation>
    <scope>NUCLEOTIDE SEQUENCE [LARGE SCALE GENOMIC DNA]</scope>
    <source>
        <strain evidence="7">morsitans</strain>
        <strain evidence="5">Morsitans</strain>
    </source>
</reference>
<proteinExistence type="predicted"/>
<evidence type="ECO:0000313" key="7">
    <source>
        <dbReference type="Proteomes" id="UP000001932"/>
    </source>
</evidence>
<dbReference type="GO" id="GO:0006355">
    <property type="term" value="P:regulation of DNA-templated transcription"/>
    <property type="evidence" value="ECO:0007669"/>
    <property type="project" value="InterPro"/>
</dbReference>
<evidence type="ECO:0000313" key="8">
    <source>
        <dbReference type="Proteomes" id="UP000245838"/>
    </source>
</evidence>
<evidence type="ECO:0000256" key="2">
    <source>
        <dbReference type="PROSITE-ProRule" id="PRU01091"/>
    </source>
</evidence>
<keyword evidence="3" id="KW-1133">Transmembrane helix</keyword>
<dbReference type="EMBL" id="LN854557">
    <property type="protein sequence ID" value="CRL45632.1"/>
    <property type="molecule type" value="Genomic_DNA"/>
</dbReference>
<dbReference type="eggNOG" id="COG3710">
    <property type="taxonomic scope" value="Bacteria"/>
</dbReference>
<evidence type="ECO:0000313" key="6">
    <source>
        <dbReference type="EMBL" id="CRL45632.1"/>
    </source>
</evidence>
<dbReference type="SMART" id="SM00862">
    <property type="entry name" value="Trans_reg_C"/>
    <property type="match status" value="1"/>
</dbReference>
<evidence type="ECO:0000313" key="5">
    <source>
        <dbReference type="EMBL" id="BAE74816.1"/>
    </source>
</evidence>
<dbReference type="GO" id="GO:0003677">
    <property type="term" value="F:DNA binding"/>
    <property type="evidence" value="ECO:0007669"/>
    <property type="project" value="UniProtKB-UniRule"/>
</dbReference>
<dbReference type="KEGG" id="sgl:SG1541"/>
<keyword evidence="3" id="KW-0472">Membrane</keyword>
<dbReference type="Gene3D" id="1.10.10.10">
    <property type="entry name" value="Winged helix-like DNA-binding domain superfamily/Winged helix DNA-binding domain"/>
    <property type="match status" value="1"/>
</dbReference>
<dbReference type="Proteomes" id="UP000245838">
    <property type="component" value="Chromosome sggmmb4_Chromosome"/>
</dbReference>
<sequence>MKYIINSTVAFDTTEYLLTLVDDADTSVKLSNSAGRVLEELIQYRGTGEPVTREHLFASVWSAHGLQPSNGNLNQQVSLIRKGLTSLGLDASAIITIPKRGLKLNDQLVISTLEEDVFQATCIPAVNEFPMELAPPVMLSRGRKNINGALTLLMVIVTLLTVIMAYIYYEDDDNQKLYFSSQINSCKVYTFHPIPGLEKEDYRLRIVEAMKGNVEKCKNNYIVIFSKTLIPDPLIQDNINVRTFMAKCRKDEDDHISNCLNFFFYNWSET</sequence>
<dbReference type="GO" id="GO:0000160">
    <property type="term" value="P:phosphorelay signal transduction system"/>
    <property type="evidence" value="ECO:0007669"/>
    <property type="project" value="InterPro"/>
</dbReference>
<dbReference type="InterPro" id="IPR016032">
    <property type="entry name" value="Sig_transdc_resp-reg_C-effctor"/>
</dbReference>
<protein>
    <recommendedName>
        <fullName evidence="4">OmpR/PhoB-type domain-containing protein</fullName>
    </recommendedName>
</protein>
<keyword evidence="1 2" id="KW-0238">DNA-binding</keyword>
<feature type="domain" description="OmpR/PhoB-type" evidence="4">
    <location>
        <begin position="1"/>
        <end position="106"/>
    </location>
</feature>
<reference evidence="6 8" key="2">
    <citation type="submission" date="2015-05" db="EMBL/GenBank/DDBJ databases">
        <authorList>
            <person name="Goodhead I."/>
        </authorList>
    </citation>
    <scope>NUCLEOTIDE SEQUENCE [LARGE SCALE GENOMIC DNA]</scope>
    <source>
        <strain evidence="6">B4</strain>
        <strain evidence="8">morsitans</strain>
    </source>
</reference>
<accession>Q2NSQ9</accession>
<organism evidence="5 7">
    <name type="scientific">Sodalis glossinidius (strain morsitans)</name>
    <dbReference type="NCBI Taxonomy" id="343509"/>
    <lineage>
        <taxon>Bacteria</taxon>
        <taxon>Pseudomonadati</taxon>
        <taxon>Pseudomonadota</taxon>
        <taxon>Gammaproteobacteria</taxon>
        <taxon>Enterobacterales</taxon>
        <taxon>Bruguierivoracaceae</taxon>
        <taxon>Sodalis</taxon>
    </lineage>
</organism>
<feature type="transmembrane region" description="Helical" evidence="3">
    <location>
        <begin position="148"/>
        <end position="169"/>
    </location>
</feature>
<evidence type="ECO:0000259" key="4">
    <source>
        <dbReference type="PROSITE" id="PS51755"/>
    </source>
</evidence>
<dbReference type="InterPro" id="IPR001867">
    <property type="entry name" value="OmpR/PhoB-type_DNA-bd"/>
</dbReference>
<dbReference type="Proteomes" id="UP000001932">
    <property type="component" value="Chromosome"/>
</dbReference>
<evidence type="ECO:0000256" key="1">
    <source>
        <dbReference type="ARBA" id="ARBA00023125"/>
    </source>
</evidence>
<name>Q2NSQ9_SODGM</name>
<dbReference type="OrthoDB" id="5801519at2"/>
<keyword evidence="3" id="KW-0812">Transmembrane</keyword>
<dbReference type="Pfam" id="PF00486">
    <property type="entry name" value="Trans_reg_C"/>
    <property type="match status" value="1"/>
</dbReference>
<dbReference type="RefSeq" id="WP_011411361.1">
    <property type="nucleotide sequence ID" value="NC_007712.1"/>
</dbReference>
<evidence type="ECO:0000256" key="3">
    <source>
        <dbReference type="SAM" id="Phobius"/>
    </source>
</evidence>
<gene>
    <name evidence="5" type="ordered locus">SG1541</name>
    <name evidence="6" type="ORF">SGGMMB4_03537</name>
</gene>
<dbReference type="HOGENOM" id="CLU_075545_1_0_6"/>
<dbReference type="InterPro" id="IPR036388">
    <property type="entry name" value="WH-like_DNA-bd_sf"/>
</dbReference>
<dbReference type="AlphaFoldDB" id="Q2NSQ9"/>
<dbReference type="BioCyc" id="SGLO343509:SGP1_RS13790-MONOMER"/>
<dbReference type="EMBL" id="AP008232">
    <property type="protein sequence ID" value="BAE74816.1"/>
    <property type="molecule type" value="Genomic_DNA"/>
</dbReference>
<dbReference type="SUPFAM" id="SSF46894">
    <property type="entry name" value="C-terminal effector domain of the bipartite response regulators"/>
    <property type="match status" value="1"/>
</dbReference>
<dbReference type="PROSITE" id="PS51755">
    <property type="entry name" value="OMPR_PHOB"/>
    <property type="match status" value="1"/>
</dbReference>